<organism evidence="3 4">
    <name type="scientific">Bacillus selenitireducens (strain ATCC 700615 / DSM 15326 / MLS10)</name>
    <dbReference type="NCBI Taxonomy" id="439292"/>
    <lineage>
        <taxon>Bacteria</taxon>
        <taxon>Bacillati</taxon>
        <taxon>Bacillota</taxon>
        <taxon>Bacilli</taxon>
        <taxon>Bacillales</taxon>
        <taxon>Bacillaceae</taxon>
        <taxon>Salisediminibacterium</taxon>
    </lineage>
</organism>
<gene>
    <name evidence="3" type="ordered locus">Bsel_0608</name>
</gene>
<dbReference type="InterPro" id="IPR001789">
    <property type="entry name" value="Sig_transdc_resp-reg_receiver"/>
</dbReference>
<dbReference type="HOGENOM" id="CLU_080651_0_0_9"/>
<feature type="modified residue" description="4-aspartylphosphate" evidence="1">
    <location>
        <position position="53"/>
    </location>
</feature>
<evidence type="ECO:0000313" key="4">
    <source>
        <dbReference type="Proteomes" id="UP000000271"/>
    </source>
</evidence>
<dbReference type="Proteomes" id="UP000000271">
    <property type="component" value="Chromosome"/>
</dbReference>
<evidence type="ECO:0000313" key="3">
    <source>
        <dbReference type="EMBL" id="ADH98144.1"/>
    </source>
</evidence>
<dbReference type="AlphaFoldDB" id="D6XY71"/>
<dbReference type="InterPro" id="IPR052048">
    <property type="entry name" value="ST_Response_Regulator"/>
</dbReference>
<dbReference type="PANTHER" id="PTHR43228">
    <property type="entry name" value="TWO-COMPONENT RESPONSE REGULATOR"/>
    <property type="match status" value="1"/>
</dbReference>
<dbReference type="Pfam" id="PF00072">
    <property type="entry name" value="Response_reg"/>
    <property type="match status" value="1"/>
</dbReference>
<proteinExistence type="predicted"/>
<dbReference type="PANTHER" id="PTHR43228:SF8">
    <property type="entry name" value="TRANSCRIPTIONAL REGULATORY PROTEIN GLNL"/>
    <property type="match status" value="1"/>
</dbReference>
<dbReference type="EMBL" id="CP001791">
    <property type="protein sequence ID" value="ADH98144.1"/>
    <property type="molecule type" value="Genomic_DNA"/>
</dbReference>
<reference evidence="3" key="1">
    <citation type="submission" date="2009-10" db="EMBL/GenBank/DDBJ databases">
        <title>Complete sequence of Bacillus selenitireducens MLS10.</title>
        <authorList>
            <consortium name="US DOE Joint Genome Institute"/>
            <person name="Lucas S."/>
            <person name="Copeland A."/>
            <person name="Lapidus A."/>
            <person name="Glavina del Rio T."/>
            <person name="Dalin E."/>
            <person name="Tice H."/>
            <person name="Bruce D."/>
            <person name="Goodwin L."/>
            <person name="Pitluck S."/>
            <person name="Sims D."/>
            <person name="Brettin T."/>
            <person name="Detter J.C."/>
            <person name="Han C."/>
            <person name="Larimer F."/>
            <person name="Land M."/>
            <person name="Hauser L."/>
            <person name="Kyrpides N."/>
            <person name="Ovchinnikova G."/>
            <person name="Stolz J."/>
        </authorList>
    </citation>
    <scope>NUCLEOTIDE SEQUENCE [LARGE SCALE GENOMIC DNA]</scope>
    <source>
        <strain evidence="3">MLS10</strain>
    </source>
</reference>
<keyword evidence="4" id="KW-1185">Reference proteome</keyword>
<dbReference type="RefSeq" id="WP_013171573.1">
    <property type="nucleotide sequence ID" value="NC_014219.1"/>
</dbReference>
<dbReference type="eggNOG" id="COG4753">
    <property type="taxonomic scope" value="Bacteria"/>
</dbReference>
<name>D6XY71_BACIE</name>
<dbReference type="OrthoDB" id="1684633at2"/>
<accession>D6XY71</accession>
<dbReference type="STRING" id="439292.Bsel_0608"/>
<dbReference type="SMART" id="SM00448">
    <property type="entry name" value="REC"/>
    <property type="match status" value="1"/>
</dbReference>
<sequence length="300" mass="34347">MNYFIVDDDPAVRGMLKHLIETELGPVTGEAEDGLQLTEEQLQSHETDILIIDLLMPGEDGIETLNRIRDTFSGKAVMLSQIETKEIIADAYESGVEAYITKPVNKKEVLSVLSKVAKSLTMERSMEQIKNSLNNIAGNALTPPQQSTRNHKNISEVCIKETLTDLGICYEKGAEDLTTIMHALEHEKGINDLSLRSLWELRHTYSGFTPTPKDLKATEQRVRRAIFQSFYHISSLGAMDTTHPVFEHYATRYFEFEQVQLRIFSMNNHENKEDTNNYRMHIKRFIMALYDDCRQKSTAR</sequence>
<dbReference type="PROSITE" id="PS50110">
    <property type="entry name" value="RESPONSE_REGULATORY"/>
    <property type="match status" value="1"/>
</dbReference>
<dbReference type="SUPFAM" id="SSF52172">
    <property type="entry name" value="CheY-like"/>
    <property type="match status" value="1"/>
</dbReference>
<dbReference type="InterPro" id="IPR013972">
    <property type="entry name" value="YcbB"/>
</dbReference>
<keyword evidence="1" id="KW-0597">Phosphoprotein</keyword>
<protein>
    <submittedName>
        <fullName evidence="3">Response regulator receiver protein</fullName>
    </submittedName>
</protein>
<evidence type="ECO:0000259" key="2">
    <source>
        <dbReference type="PROSITE" id="PS50110"/>
    </source>
</evidence>
<dbReference type="KEGG" id="bse:Bsel_0608"/>
<dbReference type="GO" id="GO:0000160">
    <property type="term" value="P:phosphorelay signal transduction system"/>
    <property type="evidence" value="ECO:0007669"/>
    <property type="project" value="InterPro"/>
</dbReference>
<feature type="domain" description="Response regulatory" evidence="2">
    <location>
        <begin position="2"/>
        <end position="117"/>
    </location>
</feature>
<dbReference type="InterPro" id="IPR011006">
    <property type="entry name" value="CheY-like_superfamily"/>
</dbReference>
<dbReference type="Gene3D" id="3.40.50.2300">
    <property type="match status" value="1"/>
</dbReference>
<dbReference type="Pfam" id="PF08664">
    <property type="entry name" value="YcbB"/>
    <property type="match status" value="1"/>
</dbReference>
<evidence type="ECO:0000256" key="1">
    <source>
        <dbReference type="PROSITE-ProRule" id="PRU00169"/>
    </source>
</evidence>